<dbReference type="Proteomes" id="UP001177670">
    <property type="component" value="Unassembled WGS sequence"/>
</dbReference>
<feature type="signal peptide" evidence="1">
    <location>
        <begin position="1"/>
        <end position="16"/>
    </location>
</feature>
<comment type="caution">
    <text evidence="2">The sequence shown here is derived from an EMBL/GenBank/DDBJ whole genome shotgun (WGS) entry which is preliminary data.</text>
</comment>
<evidence type="ECO:0008006" key="4">
    <source>
        <dbReference type="Google" id="ProtNLM"/>
    </source>
</evidence>
<accession>A0AA40GE86</accession>
<proteinExistence type="predicted"/>
<evidence type="ECO:0000256" key="1">
    <source>
        <dbReference type="SAM" id="SignalP"/>
    </source>
</evidence>
<keyword evidence="3" id="KW-1185">Reference proteome</keyword>
<dbReference type="EMBL" id="JAHYIQ010000001">
    <property type="protein sequence ID" value="KAK1136243.1"/>
    <property type="molecule type" value="Genomic_DNA"/>
</dbReference>
<name>A0AA40GE86_9HYME</name>
<feature type="chain" id="PRO_5041298922" description="Secreted protein" evidence="1">
    <location>
        <begin position="17"/>
        <end position="85"/>
    </location>
</feature>
<keyword evidence="1" id="KW-0732">Signal</keyword>
<evidence type="ECO:0000313" key="2">
    <source>
        <dbReference type="EMBL" id="KAK1136243.1"/>
    </source>
</evidence>
<organism evidence="2 3">
    <name type="scientific">Melipona bicolor</name>
    <dbReference type="NCBI Taxonomy" id="60889"/>
    <lineage>
        <taxon>Eukaryota</taxon>
        <taxon>Metazoa</taxon>
        <taxon>Ecdysozoa</taxon>
        <taxon>Arthropoda</taxon>
        <taxon>Hexapoda</taxon>
        <taxon>Insecta</taxon>
        <taxon>Pterygota</taxon>
        <taxon>Neoptera</taxon>
        <taxon>Endopterygota</taxon>
        <taxon>Hymenoptera</taxon>
        <taxon>Apocrita</taxon>
        <taxon>Aculeata</taxon>
        <taxon>Apoidea</taxon>
        <taxon>Anthophila</taxon>
        <taxon>Apidae</taxon>
        <taxon>Melipona</taxon>
    </lineage>
</organism>
<sequence>MMVVAAAAAAAAAAAGALLRCGARRFPSFPSNWRNLPGLLARASRDFSNFHYASQRDLPRASGMHNTRNKNDVRINIDLVYTSAV</sequence>
<dbReference type="AlphaFoldDB" id="A0AA40GE86"/>
<gene>
    <name evidence="2" type="ORF">K0M31_000808</name>
</gene>
<reference evidence="2" key="1">
    <citation type="submission" date="2021-10" db="EMBL/GenBank/DDBJ databases">
        <title>Melipona bicolor Genome sequencing and assembly.</title>
        <authorList>
            <person name="Araujo N.S."/>
            <person name="Arias M.C."/>
        </authorList>
    </citation>
    <scope>NUCLEOTIDE SEQUENCE</scope>
    <source>
        <strain evidence="2">USP_2M_L1-L4_2017</strain>
        <tissue evidence="2">Whole body</tissue>
    </source>
</reference>
<evidence type="ECO:0000313" key="3">
    <source>
        <dbReference type="Proteomes" id="UP001177670"/>
    </source>
</evidence>
<protein>
    <recommendedName>
        <fullName evidence="4">Secreted protein</fullName>
    </recommendedName>
</protein>